<keyword evidence="3" id="KW-0238">DNA-binding</keyword>
<dbReference type="PRINTS" id="PR00050">
    <property type="entry name" value="COLDSHOCK"/>
</dbReference>
<dbReference type="PROSITE" id="PS51857">
    <property type="entry name" value="CSD_2"/>
    <property type="match status" value="1"/>
</dbReference>
<dbReference type="InterPro" id="IPR011129">
    <property type="entry name" value="CSD"/>
</dbReference>
<reference evidence="3 4" key="1">
    <citation type="submission" date="2016-10" db="EMBL/GenBank/DDBJ databases">
        <authorList>
            <person name="Varghese N."/>
            <person name="Submissions S."/>
        </authorList>
    </citation>
    <scope>NUCLEOTIDE SEQUENCE [LARGE SCALE GENOMIC DNA]</scope>
    <source>
        <strain evidence="3 4">DSM 29073</strain>
    </source>
</reference>
<sequence length="147" mass="16933">MAKRITSGKREREKLKQTKREEKLKKKEERLNKGSRSFEEMLAYVDENGLIHSTPQDIMPKEEIDASEILVSVPKQTEIEQPTEFNGLVEHFNSSKGYGFIIDTESKEKYFFHISAAPEEIAEGDKVIFEIERGTRGMNAVRISIIK</sequence>
<dbReference type="InterPro" id="IPR002059">
    <property type="entry name" value="CSP_DNA-bd"/>
</dbReference>
<dbReference type="AlphaFoldDB" id="A0A8G2FAQ3"/>
<dbReference type="RefSeq" id="WP_099463954.1">
    <property type="nucleotide sequence ID" value="NZ_FNVS01000008.1"/>
</dbReference>
<dbReference type="EMBL" id="FNVS01000008">
    <property type="protein sequence ID" value="SEF84292.1"/>
    <property type="molecule type" value="Genomic_DNA"/>
</dbReference>
<dbReference type="SUPFAM" id="SSF50249">
    <property type="entry name" value="Nucleic acid-binding proteins"/>
    <property type="match status" value="1"/>
</dbReference>
<protein>
    <submittedName>
        <fullName evidence="3">Cold-shock DNA-binding protein family</fullName>
    </submittedName>
</protein>
<dbReference type="GO" id="GO:0005829">
    <property type="term" value="C:cytosol"/>
    <property type="evidence" value="ECO:0007669"/>
    <property type="project" value="UniProtKB-ARBA"/>
</dbReference>
<evidence type="ECO:0000256" key="1">
    <source>
        <dbReference type="SAM" id="MobiDB-lite"/>
    </source>
</evidence>
<gene>
    <name evidence="3" type="ORF">SAMN05444001_10816</name>
</gene>
<feature type="compositionally biased region" description="Basic and acidic residues" evidence="1">
    <location>
        <begin position="8"/>
        <end position="31"/>
    </location>
</feature>
<evidence type="ECO:0000259" key="2">
    <source>
        <dbReference type="PROSITE" id="PS51857"/>
    </source>
</evidence>
<organism evidence="3 4">
    <name type="scientific">Parabacteroides chinchillae</name>
    <dbReference type="NCBI Taxonomy" id="871327"/>
    <lineage>
        <taxon>Bacteria</taxon>
        <taxon>Pseudomonadati</taxon>
        <taxon>Bacteroidota</taxon>
        <taxon>Bacteroidia</taxon>
        <taxon>Bacteroidales</taxon>
        <taxon>Tannerellaceae</taxon>
        <taxon>Parabacteroides</taxon>
    </lineage>
</organism>
<evidence type="ECO:0000313" key="3">
    <source>
        <dbReference type="EMBL" id="SEF84292.1"/>
    </source>
</evidence>
<dbReference type="InterPro" id="IPR012340">
    <property type="entry name" value="NA-bd_OB-fold"/>
</dbReference>
<dbReference type="CDD" id="cd04458">
    <property type="entry name" value="CSP_CDS"/>
    <property type="match status" value="1"/>
</dbReference>
<accession>A0A8G2FAQ3</accession>
<keyword evidence="4" id="KW-1185">Reference proteome</keyword>
<comment type="caution">
    <text evidence="3">The sequence shown here is derived from an EMBL/GenBank/DDBJ whole genome shotgun (WGS) entry which is preliminary data.</text>
</comment>
<dbReference type="Pfam" id="PF00313">
    <property type="entry name" value="CSD"/>
    <property type="match status" value="1"/>
</dbReference>
<feature type="region of interest" description="Disordered" evidence="1">
    <location>
        <begin position="1"/>
        <end position="31"/>
    </location>
</feature>
<dbReference type="Proteomes" id="UP000236725">
    <property type="component" value="Unassembled WGS sequence"/>
</dbReference>
<proteinExistence type="predicted"/>
<evidence type="ECO:0000313" key="4">
    <source>
        <dbReference type="Proteomes" id="UP000236725"/>
    </source>
</evidence>
<feature type="domain" description="CSD" evidence="2">
    <location>
        <begin position="84"/>
        <end position="145"/>
    </location>
</feature>
<dbReference type="SMART" id="SM00357">
    <property type="entry name" value="CSP"/>
    <property type="match status" value="1"/>
</dbReference>
<dbReference type="GO" id="GO:0003677">
    <property type="term" value="F:DNA binding"/>
    <property type="evidence" value="ECO:0007669"/>
    <property type="project" value="UniProtKB-KW"/>
</dbReference>
<dbReference type="Gene3D" id="2.40.50.140">
    <property type="entry name" value="Nucleic acid-binding proteins"/>
    <property type="match status" value="1"/>
</dbReference>
<name>A0A8G2FAQ3_9BACT</name>